<comment type="caution">
    <text evidence="1">The sequence shown here is derived from an EMBL/GenBank/DDBJ whole genome shotgun (WGS) entry which is preliminary data.</text>
</comment>
<gene>
    <name evidence="1" type="ORF">S12H4_58632</name>
</gene>
<accession>X1VMB2</accession>
<protein>
    <submittedName>
        <fullName evidence="1">Uncharacterized protein</fullName>
    </submittedName>
</protein>
<feature type="non-terminal residue" evidence="1">
    <location>
        <position position="1"/>
    </location>
</feature>
<proteinExistence type="predicted"/>
<dbReference type="AlphaFoldDB" id="X1VMB2"/>
<sequence>LAYQQGVEEEQLFIEEQVLSQLNLVIELEFPASLENELLSDNKKDGAQNIDASETTAGMGQ</sequence>
<reference evidence="1" key="1">
    <citation type="journal article" date="2014" name="Front. Microbiol.">
        <title>High frequency of phylogenetically diverse reductive dehalogenase-homologous genes in deep subseafloor sedimentary metagenomes.</title>
        <authorList>
            <person name="Kawai M."/>
            <person name="Futagami T."/>
            <person name="Toyoda A."/>
            <person name="Takaki Y."/>
            <person name="Nishi S."/>
            <person name="Hori S."/>
            <person name="Arai W."/>
            <person name="Tsubouchi T."/>
            <person name="Morono Y."/>
            <person name="Uchiyama I."/>
            <person name="Ito T."/>
            <person name="Fujiyama A."/>
            <person name="Inagaki F."/>
            <person name="Takami H."/>
        </authorList>
    </citation>
    <scope>NUCLEOTIDE SEQUENCE</scope>
    <source>
        <strain evidence="1">Expedition CK06-06</strain>
    </source>
</reference>
<name>X1VMB2_9ZZZZ</name>
<evidence type="ECO:0000313" key="1">
    <source>
        <dbReference type="EMBL" id="GAJ20677.1"/>
    </source>
</evidence>
<dbReference type="EMBL" id="BARW01038131">
    <property type="protein sequence ID" value="GAJ20677.1"/>
    <property type="molecule type" value="Genomic_DNA"/>
</dbReference>
<organism evidence="1">
    <name type="scientific">marine sediment metagenome</name>
    <dbReference type="NCBI Taxonomy" id="412755"/>
    <lineage>
        <taxon>unclassified sequences</taxon>
        <taxon>metagenomes</taxon>
        <taxon>ecological metagenomes</taxon>
    </lineage>
</organism>